<evidence type="ECO:0000256" key="1">
    <source>
        <dbReference type="ARBA" id="ARBA00023125"/>
    </source>
</evidence>
<protein>
    <submittedName>
        <fullName evidence="4">Winged helix-turn-helix domain-containing protein</fullName>
    </submittedName>
</protein>
<accession>A0ABY8PX38</accession>
<dbReference type="PROSITE" id="PS51755">
    <property type="entry name" value="OMPR_PHOB"/>
    <property type="match status" value="1"/>
</dbReference>
<evidence type="ECO:0000256" key="2">
    <source>
        <dbReference type="PROSITE-ProRule" id="PRU01091"/>
    </source>
</evidence>
<dbReference type="Proteomes" id="UP001244136">
    <property type="component" value="Chromosome"/>
</dbReference>
<dbReference type="InterPro" id="IPR001867">
    <property type="entry name" value="OmpR/PhoB-type_DNA-bd"/>
</dbReference>
<feature type="DNA-binding region" description="OmpR/PhoB-type" evidence="2">
    <location>
        <begin position="5"/>
        <end position="111"/>
    </location>
</feature>
<organism evidence="4 5">
    <name type="scientific">Tessaracoccus lacteus</name>
    <dbReference type="NCBI Taxonomy" id="3041766"/>
    <lineage>
        <taxon>Bacteria</taxon>
        <taxon>Bacillati</taxon>
        <taxon>Actinomycetota</taxon>
        <taxon>Actinomycetes</taxon>
        <taxon>Propionibacteriales</taxon>
        <taxon>Propionibacteriaceae</taxon>
        <taxon>Tessaracoccus</taxon>
    </lineage>
</organism>
<dbReference type="Gene3D" id="1.10.10.10">
    <property type="entry name" value="Winged helix-like DNA-binding domain superfamily/Winged helix DNA-binding domain"/>
    <property type="match status" value="1"/>
</dbReference>
<dbReference type="CDD" id="cd00383">
    <property type="entry name" value="trans_reg_C"/>
    <property type="match status" value="1"/>
</dbReference>
<gene>
    <name evidence="4" type="ORF">QH948_12545</name>
</gene>
<evidence type="ECO:0000259" key="3">
    <source>
        <dbReference type="PROSITE" id="PS51755"/>
    </source>
</evidence>
<reference evidence="4 5" key="1">
    <citation type="journal article" date="2008" name="Int. J. Syst. Evol. Microbiol.">
        <title>Tessaracoccus flavescens sp. nov., isolated from marine sediment.</title>
        <authorList>
            <person name="Lee D.W."/>
            <person name="Lee S.D."/>
        </authorList>
    </citation>
    <scope>NUCLEOTIDE SEQUENCE [LARGE SCALE GENOMIC DNA]</scope>
    <source>
        <strain evidence="4 5">T21</strain>
    </source>
</reference>
<keyword evidence="1 2" id="KW-0238">DNA-binding</keyword>
<feature type="domain" description="OmpR/PhoB-type" evidence="3">
    <location>
        <begin position="5"/>
        <end position="111"/>
    </location>
</feature>
<evidence type="ECO:0000313" key="5">
    <source>
        <dbReference type="Proteomes" id="UP001244136"/>
    </source>
</evidence>
<evidence type="ECO:0000313" key="4">
    <source>
        <dbReference type="EMBL" id="WGT46946.1"/>
    </source>
</evidence>
<dbReference type="Pfam" id="PF00486">
    <property type="entry name" value="Trans_reg_C"/>
    <property type="match status" value="1"/>
</dbReference>
<dbReference type="RefSeq" id="WP_281144692.1">
    <property type="nucleotide sequence ID" value="NZ_CP123967.1"/>
</dbReference>
<dbReference type="InterPro" id="IPR036388">
    <property type="entry name" value="WH-like_DNA-bd_sf"/>
</dbReference>
<dbReference type="SUPFAM" id="SSF46894">
    <property type="entry name" value="C-terminal effector domain of the bipartite response regulators"/>
    <property type="match status" value="1"/>
</dbReference>
<dbReference type="EMBL" id="CP123967">
    <property type="protein sequence ID" value="WGT46946.1"/>
    <property type="molecule type" value="Genomic_DNA"/>
</dbReference>
<sequence>MGTPTPSHPTGFVLTVTLTEEDARRAGTTLPRVAQALRLQLSAMLPAAETQVVPLHPARSARRPLFDEVWGGEPPSGERVVDVTVRRLRARLGDWHNVVTTVRGVGYRFVGAPGVRVVQARGSAVAQLRGDSPRV</sequence>
<keyword evidence="5" id="KW-1185">Reference proteome</keyword>
<dbReference type="InterPro" id="IPR016032">
    <property type="entry name" value="Sig_transdc_resp-reg_C-effctor"/>
</dbReference>
<proteinExistence type="predicted"/>
<dbReference type="SMART" id="SM00862">
    <property type="entry name" value="Trans_reg_C"/>
    <property type="match status" value="1"/>
</dbReference>
<name>A0ABY8PX38_9ACTN</name>